<dbReference type="InParanoid" id="A0A448YFQ4"/>
<feature type="transmembrane region" description="Helical" evidence="2">
    <location>
        <begin position="21"/>
        <end position="41"/>
    </location>
</feature>
<feature type="compositionally biased region" description="Acidic residues" evidence="1">
    <location>
        <begin position="89"/>
        <end position="105"/>
    </location>
</feature>
<sequence>MNYKSLERVFGSLKFIKVLTLLYFYNVIFMGTLLFLCYAVLRINIYIPSGPFGILFGLLYPYFKFAPTLYSFELDFGGLGKSQHNNDNDNNDNENENEYGNDIEESSGNSEKYRLTFTNNFVTAILAVQLLLSEGFISSPIACLVGYFVSSLLFSDVLPLLNSRFFILDSLYTRWTRKPSEGRQQSLDAHIQNLAANSEEQDLPASGNASISVGESSRSLTPPENVERAVEDQEENEQDTDIPARSLGTQLLDTFRR</sequence>
<keyword evidence="4" id="KW-1185">Reference proteome</keyword>
<evidence type="ECO:0000313" key="4">
    <source>
        <dbReference type="Proteomes" id="UP000290900"/>
    </source>
</evidence>
<dbReference type="STRING" id="13370.A0A448YFQ4"/>
<gene>
    <name evidence="3" type="ORF">BRENAR_LOCUS443</name>
</gene>
<reference evidence="3 4" key="1">
    <citation type="submission" date="2018-12" db="EMBL/GenBank/DDBJ databases">
        <authorList>
            <person name="Tiukova I."/>
            <person name="Dainat J."/>
        </authorList>
    </citation>
    <scope>NUCLEOTIDE SEQUENCE [LARGE SCALE GENOMIC DNA]</scope>
</reference>
<keyword evidence="2" id="KW-0472">Membrane</keyword>
<feature type="compositionally biased region" description="Polar residues" evidence="1">
    <location>
        <begin position="247"/>
        <end position="257"/>
    </location>
</feature>
<feature type="transmembrane region" description="Helical" evidence="2">
    <location>
        <begin position="47"/>
        <end position="63"/>
    </location>
</feature>
<feature type="region of interest" description="Disordered" evidence="1">
    <location>
        <begin position="198"/>
        <end position="257"/>
    </location>
</feature>
<accession>A0A448YFQ4</accession>
<dbReference type="OrthoDB" id="272778at2759"/>
<proteinExistence type="predicted"/>
<feature type="region of interest" description="Disordered" evidence="1">
    <location>
        <begin position="83"/>
        <end position="107"/>
    </location>
</feature>
<feature type="compositionally biased region" description="Polar residues" evidence="1">
    <location>
        <begin position="207"/>
        <end position="222"/>
    </location>
</feature>
<protein>
    <submittedName>
        <fullName evidence="3">DEKNAAC100799</fullName>
    </submittedName>
</protein>
<dbReference type="AlphaFoldDB" id="A0A448YFQ4"/>
<organism evidence="3 4">
    <name type="scientific">Brettanomyces naardenensis</name>
    <name type="common">Yeast</name>
    <dbReference type="NCBI Taxonomy" id="13370"/>
    <lineage>
        <taxon>Eukaryota</taxon>
        <taxon>Fungi</taxon>
        <taxon>Dikarya</taxon>
        <taxon>Ascomycota</taxon>
        <taxon>Saccharomycotina</taxon>
        <taxon>Pichiomycetes</taxon>
        <taxon>Pichiales</taxon>
        <taxon>Pichiaceae</taxon>
        <taxon>Brettanomyces</taxon>
    </lineage>
</organism>
<evidence type="ECO:0000313" key="3">
    <source>
        <dbReference type="EMBL" id="VEU19706.1"/>
    </source>
</evidence>
<dbReference type="Proteomes" id="UP000290900">
    <property type="component" value="Unassembled WGS sequence"/>
</dbReference>
<dbReference type="FunCoup" id="A0A448YFQ4">
    <property type="interactions" value="32"/>
</dbReference>
<evidence type="ECO:0000256" key="1">
    <source>
        <dbReference type="SAM" id="MobiDB-lite"/>
    </source>
</evidence>
<keyword evidence="2" id="KW-0812">Transmembrane</keyword>
<evidence type="ECO:0000256" key="2">
    <source>
        <dbReference type="SAM" id="Phobius"/>
    </source>
</evidence>
<name>A0A448YFQ4_BRENA</name>
<dbReference type="EMBL" id="CAACVR010000001">
    <property type="protein sequence ID" value="VEU19706.1"/>
    <property type="molecule type" value="Genomic_DNA"/>
</dbReference>
<keyword evidence="2" id="KW-1133">Transmembrane helix</keyword>